<feature type="signal peptide" evidence="1">
    <location>
        <begin position="1"/>
        <end position="18"/>
    </location>
</feature>
<proteinExistence type="predicted"/>
<protein>
    <recommendedName>
        <fullName evidence="4">Secreted protein</fullName>
    </recommendedName>
</protein>
<evidence type="ECO:0000256" key="1">
    <source>
        <dbReference type="SAM" id="SignalP"/>
    </source>
</evidence>
<reference evidence="2 3" key="1">
    <citation type="journal article" date="2017" name="Mol. Biol. Evol.">
        <title>The 4-celled Tetrabaena socialis nuclear genome reveals the essential components for genetic control of cell number at the origin of multicellularity in the volvocine lineage.</title>
        <authorList>
            <person name="Featherston J."/>
            <person name="Arakaki Y."/>
            <person name="Hanschen E.R."/>
            <person name="Ferris P.J."/>
            <person name="Michod R.E."/>
            <person name="Olson B.J.S.C."/>
            <person name="Nozaki H."/>
            <person name="Durand P.M."/>
        </authorList>
    </citation>
    <scope>NUCLEOTIDE SEQUENCE [LARGE SCALE GENOMIC DNA]</scope>
    <source>
        <strain evidence="2 3">NIES-571</strain>
    </source>
</reference>
<sequence>MARSFALLVEALVLCVSPKNFLYQNASPCFNFSGDGFASKTRCDAGEIPGAYASWGAPRTGRDSLLYGTIEAQKAIYQHQHPADCRNASFLVVRCPRGYHFTVRGRAD</sequence>
<evidence type="ECO:0008006" key="4">
    <source>
        <dbReference type="Google" id="ProtNLM"/>
    </source>
</evidence>
<comment type="caution">
    <text evidence="2">The sequence shown here is derived from an EMBL/GenBank/DDBJ whole genome shotgun (WGS) entry which is preliminary data.</text>
</comment>
<gene>
    <name evidence="2" type="ORF">TSOC_002910</name>
</gene>
<keyword evidence="1" id="KW-0732">Signal</keyword>
<feature type="chain" id="PRO_5014451236" description="Secreted protein" evidence="1">
    <location>
        <begin position="19"/>
        <end position="108"/>
    </location>
</feature>
<dbReference type="Proteomes" id="UP000236333">
    <property type="component" value="Unassembled WGS sequence"/>
</dbReference>
<organism evidence="2 3">
    <name type="scientific">Tetrabaena socialis</name>
    <dbReference type="NCBI Taxonomy" id="47790"/>
    <lineage>
        <taxon>Eukaryota</taxon>
        <taxon>Viridiplantae</taxon>
        <taxon>Chlorophyta</taxon>
        <taxon>core chlorophytes</taxon>
        <taxon>Chlorophyceae</taxon>
        <taxon>CS clade</taxon>
        <taxon>Chlamydomonadales</taxon>
        <taxon>Tetrabaenaceae</taxon>
        <taxon>Tetrabaena</taxon>
    </lineage>
</organism>
<evidence type="ECO:0000313" key="3">
    <source>
        <dbReference type="Proteomes" id="UP000236333"/>
    </source>
</evidence>
<dbReference type="EMBL" id="PGGS01000058">
    <property type="protein sequence ID" value="PNH10381.1"/>
    <property type="molecule type" value="Genomic_DNA"/>
</dbReference>
<accession>A0A2J8ACY9</accession>
<dbReference type="AlphaFoldDB" id="A0A2J8ACY9"/>
<evidence type="ECO:0000313" key="2">
    <source>
        <dbReference type="EMBL" id="PNH10381.1"/>
    </source>
</evidence>
<name>A0A2J8ACY9_9CHLO</name>
<keyword evidence="3" id="KW-1185">Reference proteome</keyword>